<proteinExistence type="predicted"/>
<dbReference type="Proteomes" id="UP000448867">
    <property type="component" value="Unassembled WGS sequence"/>
</dbReference>
<organism evidence="3 4">
    <name type="scientific">Metabacillus lacus</name>
    <dbReference type="NCBI Taxonomy" id="1983721"/>
    <lineage>
        <taxon>Bacteria</taxon>
        <taxon>Bacillati</taxon>
        <taxon>Bacillota</taxon>
        <taxon>Bacilli</taxon>
        <taxon>Bacillales</taxon>
        <taxon>Bacillaceae</taxon>
        <taxon>Metabacillus</taxon>
    </lineage>
</organism>
<dbReference type="InterPro" id="IPR002645">
    <property type="entry name" value="STAS_dom"/>
</dbReference>
<feature type="domain" description="STAS" evidence="2">
    <location>
        <begin position="165"/>
        <end position="276"/>
    </location>
</feature>
<dbReference type="EMBL" id="WKKI01000037">
    <property type="protein sequence ID" value="MRX73521.1"/>
    <property type="molecule type" value="Genomic_DNA"/>
</dbReference>
<protein>
    <submittedName>
        <fullName evidence="3">STAS domain-containing protein</fullName>
    </submittedName>
</protein>
<dbReference type="PANTHER" id="PTHR33745:SF3">
    <property type="entry name" value="RSBT CO-ANTAGONIST PROTEIN RSBRC"/>
    <property type="match status" value="1"/>
</dbReference>
<evidence type="ECO:0000259" key="2">
    <source>
        <dbReference type="PROSITE" id="PS50801"/>
    </source>
</evidence>
<dbReference type="OrthoDB" id="9800154at2"/>
<dbReference type="Gene3D" id="3.30.750.24">
    <property type="entry name" value="STAS domain"/>
    <property type="match status" value="1"/>
</dbReference>
<keyword evidence="4" id="KW-1185">Reference proteome</keyword>
<dbReference type="InterPro" id="IPR051932">
    <property type="entry name" value="Bact_StressResp_Reg"/>
</dbReference>
<dbReference type="AlphaFoldDB" id="A0A7X2LZK3"/>
<dbReference type="SUPFAM" id="SSF52091">
    <property type="entry name" value="SpoIIaa-like"/>
    <property type="match status" value="1"/>
</dbReference>
<evidence type="ECO:0000313" key="4">
    <source>
        <dbReference type="Proteomes" id="UP000448867"/>
    </source>
</evidence>
<keyword evidence="1" id="KW-0597">Phosphoprotein</keyword>
<dbReference type="CDD" id="cd07041">
    <property type="entry name" value="STAS_RsbR_RsbS_like"/>
    <property type="match status" value="1"/>
</dbReference>
<reference evidence="3 4" key="1">
    <citation type="submission" date="2019-11" db="EMBL/GenBank/DDBJ databases">
        <title>Bacillus lacus genome.</title>
        <authorList>
            <person name="Allen C.J."/>
            <person name="Newman J.D."/>
        </authorList>
    </citation>
    <scope>NUCLEOTIDE SEQUENCE [LARGE SCALE GENOMIC DNA]</scope>
    <source>
        <strain evidence="3 4">KCTC 33946</strain>
    </source>
</reference>
<comment type="caution">
    <text evidence="3">The sequence shown here is derived from an EMBL/GenBank/DDBJ whole genome shotgun (WGS) entry which is preliminary data.</text>
</comment>
<dbReference type="PROSITE" id="PS50801">
    <property type="entry name" value="STAS"/>
    <property type="match status" value="1"/>
</dbReference>
<gene>
    <name evidence="3" type="ORF">GJU40_15360</name>
</gene>
<dbReference type="RefSeq" id="WP_154309010.1">
    <property type="nucleotide sequence ID" value="NZ_WKKI01000037.1"/>
</dbReference>
<evidence type="ECO:0000256" key="1">
    <source>
        <dbReference type="ARBA" id="ARBA00022553"/>
    </source>
</evidence>
<name>A0A7X2LZK3_9BACI</name>
<accession>A0A7X2LZK3</accession>
<evidence type="ECO:0000313" key="3">
    <source>
        <dbReference type="EMBL" id="MRX73521.1"/>
    </source>
</evidence>
<dbReference type="PANTHER" id="PTHR33745">
    <property type="entry name" value="RSBT ANTAGONIST PROTEIN RSBS-RELATED"/>
    <property type="match status" value="1"/>
</dbReference>
<dbReference type="Pfam" id="PF01740">
    <property type="entry name" value="STAS"/>
    <property type="match status" value="1"/>
</dbReference>
<sequence>MHKSRALHDYLKDRARELTEEWYNSIDKSTASGVYASNDPEVIETLKQQNFDFHLHLIKLFVEDEVTFFQNFDEWILRIARDGEHQSTPIHLIVAEFTRVRTQYLQYIKEFFRENKDAVSYDEYDLWNKVIVKAFDSVVLKYIEETHKFSYRQLKAQQEMINELSSPVISLNNNHALLPLVGDIDTARAKFILESTLNQCAERGVSKLYIDLSGVVMVDTMVAHQIFQLIDALRMIGVETTISGIRPEIALTAMQLGLSFDNITIKSTLSQALSGAEQ</sequence>
<dbReference type="InterPro" id="IPR036513">
    <property type="entry name" value="STAS_dom_sf"/>
</dbReference>